<evidence type="ECO:0000256" key="1">
    <source>
        <dbReference type="SAM" id="SignalP"/>
    </source>
</evidence>
<dbReference type="RefSeq" id="WP_162310619.1">
    <property type="nucleotide sequence ID" value="NZ_JACHGU010000004.1"/>
</dbReference>
<feature type="chain" id="PRO_5031019650" evidence="1">
    <location>
        <begin position="27"/>
        <end position="123"/>
    </location>
</feature>
<organism evidence="2 3">
    <name type="scientific">Pseudoxanthomonas broegbernensis</name>
    <dbReference type="NCBI Taxonomy" id="83619"/>
    <lineage>
        <taxon>Bacteria</taxon>
        <taxon>Pseudomonadati</taxon>
        <taxon>Pseudomonadota</taxon>
        <taxon>Gammaproteobacteria</taxon>
        <taxon>Lysobacterales</taxon>
        <taxon>Lysobacteraceae</taxon>
        <taxon>Pseudoxanthomonas</taxon>
    </lineage>
</organism>
<keyword evidence="3" id="KW-1185">Reference proteome</keyword>
<name>A0A7V8K7F1_9GAMM</name>
<dbReference type="Proteomes" id="UP000462066">
    <property type="component" value="Unassembled WGS sequence"/>
</dbReference>
<comment type="caution">
    <text evidence="2">The sequence shown here is derived from an EMBL/GenBank/DDBJ whole genome shotgun (WGS) entry which is preliminary data.</text>
</comment>
<dbReference type="AlphaFoldDB" id="A0A7V8K7F1"/>
<keyword evidence="1" id="KW-0732">Signal</keyword>
<gene>
    <name evidence="2" type="ORF">B1992_06360</name>
</gene>
<evidence type="ECO:0000313" key="2">
    <source>
        <dbReference type="EMBL" id="KAF1686991.1"/>
    </source>
</evidence>
<evidence type="ECO:0000313" key="3">
    <source>
        <dbReference type="Proteomes" id="UP000462066"/>
    </source>
</evidence>
<proteinExistence type="predicted"/>
<feature type="signal peptide" evidence="1">
    <location>
        <begin position="1"/>
        <end position="26"/>
    </location>
</feature>
<protein>
    <submittedName>
        <fullName evidence="2">Uncharacterized protein</fullName>
    </submittedName>
</protein>
<accession>A0A7V8K7F1</accession>
<sequence length="123" mass="12958">MNAQAAKILSLALALSLAAPSLLASAAELRVDHVVDLPAVQVRPDAATPRVDHIVTLETVQVRPDAPRHAALASVRERVVTLATVYVRPTAKQLAEHAATLAARQAGTLTTHLASDLARQARP</sequence>
<reference evidence="2 3" key="1">
    <citation type="submission" date="2017-10" db="EMBL/GenBank/DDBJ databases">
        <title>Whole genome sequencing of Pseudoxanthomonas broegbernensis DSM 12573(T).</title>
        <authorList>
            <person name="Kumar S."/>
            <person name="Bansal K."/>
            <person name="Kaur A."/>
            <person name="Patil P."/>
            <person name="Sharma S."/>
            <person name="Patil P.B."/>
        </authorList>
    </citation>
    <scope>NUCLEOTIDE SEQUENCE [LARGE SCALE GENOMIC DNA]</scope>
    <source>
        <strain evidence="2 3">DSM 12573</strain>
    </source>
</reference>
<dbReference type="EMBL" id="MWIP01000004">
    <property type="protein sequence ID" value="KAF1686991.1"/>
    <property type="molecule type" value="Genomic_DNA"/>
</dbReference>